<sequence length="315" mass="36889">MQYTLNQRLFLVKQYWITNSITATQRAYQREFGVRNPPKTKHNTGTGKQIGNNWISSTTGAVTQKIIKTFVAGDRVHLLNVSESLKRYRVTVVHQLQEPDKDKRLNYCRWFQTFIVQNPAILSITWNLWPPRSPDLTTPDFFLWGYLIERVYTTRPQTLDDLKHPHRRFKLLTTESSNEWPVTWNDVLSCALCRMEDIFNICYRALEYMMQVVIYQVLDNRLTFLESVIICDESTLHQKPQRNRPHIDVSLTCEHDPKLQEYCVCPQNMPQFDSEGIPNQAPETNKPVVLNDPTSRNREGSDQETFDPCTGEPYD</sequence>
<accession>A0ABQ8SX08</accession>
<proteinExistence type="predicted"/>
<dbReference type="EMBL" id="JAJSOF020000019">
    <property type="protein sequence ID" value="KAJ4438747.1"/>
    <property type="molecule type" value="Genomic_DNA"/>
</dbReference>
<dbReference type="Pfam" id="PF16087">
    <property type="entry name" value="DUF4817"/>
    <property type="match status" value="1"/>
</dbReference>
<dbReference type="Gene3D" id="3.30.420.10">
    <property type="entry name" value="Ribonuclease H-like superfamily/Ribonuclease H"/>
    <property type="match status" value="1"/>
</dbReference>
<evidence type="ECO:0000259" key="2">
    <source>
        <dbReference type="Pfam" id="PF16087"/>
    </source>
</evidence>
<dbReference type="PANTHER" id="PTHR47326:SF1">
    <property type="entry name" value="HTH PSQ-TYPE DOMAIN-CONTAINING PROTEIN"/>
    <property type="match status" value="1"/>
</dbReference>
<feature type="region of interest" description="Disordered" evidence="1">
    <location>
        <begin position="274"/>
        <end position="315"/>
    </location>
</feature>
<protein>
    <recommendedName>
        <fullName evidence="2">DUF4817 domain-containing protein</fullName>
    </recommendedName>
</protein>
<dbReference type="PANTHER" id="PTHR47326">
    <property type="entry name" value="TRANSPOSABLE ELEMENT TC3 TRANSPOSASE-LIKE PROTEIN"/>
    <property type="match status" value="1"/>
</dbReference>
<evidence type="ECO:0000256" key="1">
    <source>
        <dbReference type="SAM" id="MobiDB-lite"/>
    </source>
</evidence>
<gene>
    <name evidence="3" type="ORF">ANN_14698</name>
</gene>
<keyword evidence="4" id="KW-1185">Reference proteome</keyword>
<dbReference type="Proteomes" id="UP001148838">
    <property type="component" value="Unassembled WGS sequence"/>
</dbReference>
<evidence type="ECO:0000313" key="4">
    <source>
        <dbReference type="Proteomes" id="UP001148838"/>
    </source>
</evidence>
<evidence type="ECO:0000313" key="3">
    <source>
        <dbReference type="EMBL" id="KAJ4438747.1"/>
    </source>
</evidence>
<comment type="caution">
    <text evidence="3">The sequence shown here is derived from an EMBL/GenBank/DDBJ whole genome shotgun (WGS) entry which is preliminary data.</text>
</comment>
<reference evidence="3 4" key="1">
    <citation type="journal article" date="2022" name="Allergy">
        <title>Genome assembly and annotation of Periplaneta americana reveal a comprehensive cockroach allergen profile.</title>
        <authorList>
            <person name="Wang L."/>
            <person name="Xiong Q."/>
            <person name="Saelim N."/>
            <person name="Wang L."/>
            <person name="Nong W."/>
            <person name="Wan A.T."/>
            <person name="Shi M."/>
            <person name="Liu X."/>
            <person name="Cao Q."/>
            <person name="Hui J.H.L."/>
            <person name="Sookrung N."/>
            <person name="Leung T.F."/>
            <person name="Tungtrongchitr A."/>
            <person name="Tsui S.K.W."/>
        </authorList>
    </citation>
    <scope>NUCLEOTIDE SEQUENCE [LARGE SCALE GENOMIC DNA]</scope>
    <source>
        <strain evidence="3">PWHHKU_190912</strain>
    </source>
</reference>
<dbReference type="InterPro" id="IPR036397">
    <property type="entry name" value="RNaseH_sf"/>
</dbReference>
<feature type="domain" description="DUF4817" evidence="2">
    <location>
        <begin position="4"/>
        <end position="41"/>
    </location>
</feature>
<dbReference type="InterPro" id="IPR032135">
    <property type="entry name" value="DUF4817"/>
</dbReference>
<organism evidence="3 4">
    <name type="scientific">Periplaneta americana</name>
    <name type="common">American cockroach</name>
    <name type="synonym">Blatta americana</name>
    <dbReference type="NCBI Taxonomy" id="6978"/>
    <lineage>
        <taxon>Eukaryota</taxon>
        <taxon>Metazoa</taxon>
        <taxon>Ecdysozoa</taxon>
        <taxon>Arthropoda</taxon>
        <taxon>Hexapoda</taxon>
        <taxon>Insecta</taxon>
        <taxon>Pterygota</taxon>
        <taxon>Neoptera</taxon>
        <taxon>Polyneoptera</taxon>
        <taxon>Dictyoptera</taxon>
        <taxon>Blattodea</taxon>
        <taxon>Blattoidea</taxon>
        <taxon>Blattidae</taxon>
        <taxon>Blattinae</taxon>
        <taxon>Periplaneta</taxon>
    </lineage>
</organism>
<name>A0ABQ8SX08_PERAM</name>